<gene>
    <name evidence="1" type="ORF">FA13DRAFT_1794127</name>
</gene>
<dbReference type="AlphaFoldDB" id="A0A4Y7T1V8"/>
<dbReference type="EMBL" id="QPFP01000034">
    <property type="protein sequence ID" value="TEB28125.1"/>
    <property type="molecule type" value="Genomic_DNA"/>
</dbReference>
<dbReference type="Proteomes" id="UP000298030">
    <property type="component" value="Unassembled WGS sequence"/>
</dbReference>
<evidence type="ECO:0000313" key="1">
    <source>
        <dbReference type="EMBL" id="TEB28125.1"/>
    </source>
</evidence>
<name>A0A4Y7T1V8_COPMI</name>
<reference evidence="1 2" key="1">
    <citation type="journal article" date="2019" name="Nat. Ecol. Evol.">
        <title>Megaphylogeny resolves global patterns of mushroom evolution.</title>
        <authorList>
            <person name="Varga T."/>
            <person name="Krizsan K."/>
            <person name="Foldi C."/>
            <person name="Dima B."/>
            <person name="Sanchez-Garcia M."/>
            <person name="Sanchez-Ramirez S."/>
            <person name="Szollosi G.J."/>
            <person name="Szarkandi J.G."/>
            <person name="Papp V."/>
            <person name="Albert L."/>
            <person name="Andreopoulos W."/>
            <person name="Angelini C."/>
            <person name="Antonin V."/>
            <person name="Barry K.W."/>
            <person name="Bougher N.L."/>
            <person name="Buchanan P."/>
            <person name="Buyck B."/>
            <person name="Bense V."/>
            <person name="Catcheside P."/>
            <person name="Chovatia M."/>
            <person name="Cooper J."/>
            <person name="Damon W."/>
            <person name="Desjardin D."/>
            <person name="Finy P."/>
            <person name="Geml J."/>
            <person name="Haridas S."/>
            <person name="Hughes K."/>
            <person name="Justo A."/>
            <person name="Karasinski D."/>
            <person name="Kautmanova I."/>
            <person name="Kiss B."/>
            <person name="Kocsube S."/>
            <person name="Kotiranta H."/>
            <person name="LaButti K.M."/>
            <person name="Lechner B.E."/>
            <person name="Liimatainen K."/>
            <person name="Lipzen A."/>
            <person name="Lukacs Z."/>
            <person name="Mihaltcheva S."/>
            <person name="Morgado L.N."/>
            <person name="Niskanen T."/>
            <person name="Noordeloos M.E."/>
            <person name="Ohm R.A."/>
            <person name="Ortiz-Santana B."/>
            <person name="Ovrebo C."/>
            <person name="Racz N."/>
            <person name="Riley R."/>
            <person name="Savchenko A."/>
            <person name="Shiryaev A."/>
            <person name="Soop K."/>
            <person name="Spirin V."/>
            <person name="Szebenyi C."/>
            <person name="Tomsovsky M."/>
            <person name="Tulloss R.E."/>
            <person name="Uehling J."/>
            <person name="Grigoriev I.V."/>
            <person name="Vagvolgyi C."/>
            <person name="Papp T."/>
            <person name="Martin F.M."/>
            <person name="Miettinen O."/>
            <person name="Hibbett D.S."/>
            <person name="Nagy L.G."/>
        </authorList>
    </citation>
    <scope>NUCLEOTIDE SEQUENCE [LARGE SCALE GENOMIC DNA]</scope>
    <source>
        <strain evidence="1 2">FP101781</strain>
    </source>
</reference>
<keyword evidence="2" id="KW-1185">Reference proteome</keyword>
<proteinExistence type="predicted"/>
<organism evidence="1 2">
    <name type="scientific">Coprinellus micaceus</name>
    <name type="common">Glistening ink-cap mushroom</name>
    <name type="synonym">Coprinus micaceus</name>
    <dbReference type="NCBI Taxonomy" id="71717"/>
    <lineage>
        <taxon>Eukaryota</taxon>
        <taxon>Fungi</taxon>
        <taxon>Dikarya</taxon>
        <taxon>Basidiomycota</taxon>
        <taxon>Agaricomycotina</taxon>
        <taxon>Agaricomycetes</taxon>
        <taxon>Agaricomycetidae</taxon>
        <taxon>Agaricales</taxon>
        <taxon>Agaricineae</taxon>
        <taxon>Psathyrellaceae</taxon>
        <taxon>Coprinellus</taxon>
    </lineage>
</organism>
<sequence length="157" mass="17423">MPPHVAVYEEIKVRGLVFEVADVERRLVEVTILNGGDNHLPVMEPVLCPNQPMRTVTRVVARLHADTDAAYYHVFFAHDEAEPLNLSLVRVFPASRVKGSVAILRYDEAARVYTSIDGSIERLMAMVCMRSTLGSIHAPGHGDFVNGVIRGPLAFRM</sequence>
<accession>A0A4Y7T1V8</accession>
<protein>
    <submittedName>
        <fullName evidence="1">Uncharacterized protein</fullName>
    </submittedName>
</protein>
<evidence type="ECO:0000313" key="2">
    <source>
        <dbReference type="Proteomes" id="UP000298030"/>
    </source>
</evidence>
<comment type="caution">
    <text evidence="1">The sequence shown here is derived from an EMBL/GenBank/DDBJ whole genome shotgun (WGS) entry which is preliminary data.</text>
</comment>